<keyword evidence="3" id="KW-1185">Reference proteome</keyword>
<reference evidence="2 3" key="1">
    <citation type="submission" date="2021-08" db="EMBL/GenBank/DDBJ databases">
        <title>Devosia salina sp. nov., isolated from the South China Sea sediment.</title>
        <authorList>
            <person name="Zhou Z."/>
        </authorList>
    </citation>
    <scope>NUCLEOTIDE SEQUENCE [LARGE SCALE GENOMIC DNA]</scope>
    <source>
        <strain evidence="2 3">SCS-3</strain>
    </source>
</reference>
<dbReference type="RefSeq" id="WP_220305597.1">
    <property type="nucleotide sequence ID" value="NZ_CP080590.1"/>
</dbReference>
<evidence type="ECO:0000313" key="3">
    <source>
        <dbReference type="Proteomes" id="UP000825799"/>
    </source>
</evidence>
<name>A0ABX8WLF4_9HYPH</name>
<sequence>MADSRVKHIRLMANDALRRANCDSPPVPIEEVARSLGAKVLFAPYEGDDLAGMLINGGDQPIIAVNSAHHKHRQRFTIAHECGHLVLGHSGESHIDRTFEVIRRDAKSSLATDISEVEANQYAAELLMPLKFLVRDLPGIRIDFESDEKVASLAKRYGVSAQAMAYRIANLFM</sequence>
<dbReference type="InterPro" id="IPR052345">
    <property type="entry name" value="Rad_response_metalloprotease"/>
</dbReference>
<gene>
    <name evidence="2" type="ORF">K1X15_00560</name>
</gene>
<evidence type="ECO:0000259" key="1">
    <source>
        <dbReference type="Pfam" id="PF06114"/>
    </source>
</evidence>
<dbReference type="Gene3D" id="1.10.10.2910">
    <property type="match status" value="1"/>
</dbReference>
<organism evidence="2 3">
    <name type="scientific">Devosia salina</name>
    <dbReference type="NCBI Taxonomy" id="2860336"/>
    <lineage>
        <taxon>Bacteria</taxon>
        <taxon>Pseudomonadati</taxon>
        <taxon>Pseudomonadota</taxon>
        <taxon>Alphaproteobacteria</taxon>
        <taxon>Hyphomicrobiales</taxon>
        <taxon>Devosiaceae</taxon>
        <taxon>Devosia</taxon>
    </lineage>
</organism>
<dbReference type="Pfam" id="PF06114">
    <property type="entry name" value="Peptidase_M78"/>
    <property type="match status" value="1"/>
</dbReference>
<accession>A0ABX8WLF4</accession>
<dbReference type="PANTHER" id="PTHR43236">
    <property type="entry name" value="ANTITOXIN HIGA1"/>
    <property type="match status" value="1"/>
</dbReference>
<dbReference type="PANTHER" id="PTHR43236:SF2">
    <property type="entry name" value="BLL0069 PROTEIN"/>
    <property type="match status" value="1"/>
</dbReference>
<protein>
    <submittedName>
        <fullName evidence="2">ImmA/IrrE family metallo-endopeptidase</fullName>
    </submittedName>
</protein>
<evidence type="ECO:0000313" key="2">
    <source>
        <dbReference type="EMBL" id="QYO77135.1"/>
    </source>
</evidence>
<dbReference type="Proteomes" id="UP000825799">
    <property type="component" value="Chromosome"/>
</dbReference>
<proteinExistence type="predicted"/>
<dbReference type="EMBL" id="CP080590">
    <property type="protein sequence ID" value="QYO77135.1"/>
    <property type="molecule type" value="Genomic_DNA"/>
</dbReference>
<feature type="domain" description="IrrE N-terminal-like" evidence="1">
    <location>
        <begin position="34"/>
        <end position="168"/>
    </location>
</feature>
<dbReference type="InterPro" id="IPR010359">
    <property type="entry name" value="IrrE_HExxH"/>
</dbReference>